<dbReference type="CDD" id="cd01650">
    <property type="entry name" value="RT_nLTR_like"/>
    <property type="match status" value="1"/>
</dbReference>
<dbReference type="PROSITE" id="PS50878">
    <property type="entry name" value="RT_POL"/>
    <property type="match status" value="1"/>
</dbReference>
<dbReference type="Pfam" id="PF00078">
    <property type="entry name" value="RVT_1"/>
    <property type="match status" value="1"/>
</dbReference>
<feature type="domain" description="Reverse transcriptase" evidence="1">
    <location>
        <begin position="445"/>
        <end position="706"/>
    </location>
</feature>
<dbReference type="InterPro" id="IPR036691">
    <property type="entry name" value="Endo/exonu/phosph_ase_sf"/>
</dbReference>
<evidence type="ECO:0000313" key="3">
    <source>
        <dbReference type="Proteomes" id="UP000594262"/>
    </source>
</evidence>
<dbReference type="Proteomes" id="UP000594262">
    <property type="component" value="Unplaced"/>
</dbReference>
<dbReference type="OrthoDB" id="425681at2759"/>
<accession>A0A7M5XB23</accession>
<evidence type="ECO:0000259" key="1">
    <source>
        <dbReference type="PROSITE" id="PS50878"/>
    </source>
</evidence>
<proteinExistence type="predicted"/>
<sequence>NNKPEHILDEDYATVIRINTSQNTSLLLIGVYLQSVNQSPNLKETYNAQLSALSGVISHFEDISDIVIFGDFQSCPQTFESNRLSRPNVLSDSLDNFLDRQALTPTDITHGTGPLYTYSHLTLDNKSYIDHICISPNLTQAVSDTKVLDPHHLNTGDHLPVTTTLKMYSSIADLPDAEHTDDNDFVPTYLWTNKIFTEKYQKTVNDAISEYKNQGVNIENDILFLHQTLKESGIRTASELRKDNSFHKINPKPWWNNELSKKKKTLQTMFNAWKEKGFTKDTKNTEFNRYKLARRDFRILIKTCKNQATAEHYVKLDKIKHSNPKSYWKNIRLAKGQSQKLYTINGKTSTQDINQEFKNHFDKLLNTPRIHQIDNNESNTQLQHILEDLINDPSDDFHVINTEVQSAIKELNKNKTTDPYSIKADHYLHAVDEPFLSFITQLINDIIKSDVTPTLLATSHIVPVIKSYRKPLSDPNNYRGISLIPIITKLIEKLILLKCPNLKNHQDAQFGFTSDGSTTHAELLLRETISKYNNENTPVYMCSLDAEKAFDCCNWLALFQHLIDKTTLPKQVTRFLIDLYLKGEANVKYRNHFSDTFRLSQGVRQGSILSPYLYNLYTEEIIENIHNLKVGTQLEQSLNTSIIVFADDIILLSPTLKQLQIMIDTCFNYGQKKGIKFNTDKQKTQFLISGKHPFPNPTLNLNGETIHPQTNLKHLGFQWSIKSRHLSLLRHFEDRVSELWAVSSSLISCGIRKLHPSSIVTLFKSIVIPKVLYGLEITNLNVTQSQLLDRQLRSALKSLMGLSKHSTNELLKYFNLTTVTNLLKQRKINLVNQLMKNPMTSSYLFSILSQPNRSHSLIQDLLDTCQSEGINVIDLLLSPKKHKLTMVTEDSLDLETETRIKNILENWSVIENRQELKNMLTRYI</sequence>
<evidence type="ECO:0000313" key="2">
    <source>
        <dbReference type="EnsemblMetazoa" id="CLYHEMP020536.1"/>
    </source>
</evidence>
<dbReference type="InterPro" id="IPR000477">
    <property type="entry name" value="RT_dom"/>
</dbReference>
<name>A0A7M5XB23_9CNID</name>
<dbReference type="PANTHER" id="PTHR19446">
    <property type="entry name" value="REVERSE TRANSCRIPTASES"/>
    <property type="match status" value="1"/>
</dbReference>
<dbReference type="SUPFAM" id="SSF56672">
    <property type="entry name" value="DNA/RNA polymerases"/>
    <property type="match status" value="1"/>
</dbReference>
<dbReference type="SUPFAM" id="SSF56219">
    <property type="entry name" value="DNase I-like"/>
    <property type="match status" value="1"/>
</dbReference>
<dbReference type="InterPro" id="IPR043502">
    <property type="entry name" value="DNA/RNA_pol_sf"/>
</dbReference>
<dbReference type="Gene3D" id="3.60.10.10">
    <property type="entry name" value="Endonuclease/exonuclease/phosphatase"/>
    <property type="match status" value="1"/>
</dbReference>
<protein>
    <recommendedName>
        <fullName evidence="1">Reverse transcriptase domain-containing protein</fullName>
    </recommendedName>
</protein>
<reference evidence="2" key="1">
    <citation type="submission" date="2021-01" db="UniProtKB">
        <authorList>
            <consortium name="EnsemblMetazoa"/>
        </authorList>
    </citation>
    <scope>IDENTIFICATION</scope>
</reference>
<dbReference type="EnsemblMetazoa" id="CLYHEMT020536.1">
    <property type="protein sequence ID" value="CLYHEMP020536.1"/>
    <property type="gene ID" value="CLYHEMG020536"/>
</dbReference>
<keyword evidence="3" id="KW-1185">Reference proteome</keyword>
<dbReference type="AlphaFoldDB" id="A0A7M5XB23"/>
<organism evidence="2 3">
    <name type="scientific">Clytia hemisphaerica</name>
    <dbReference type="NCBI Taxonomy" id="252671"/>
    <lineage>
        <taxon>Eukaryota</taxon>
        <taxon>Metazoa</taxon>
        <taxon>Cnidaria</taxon>
        <taxon>Hydrozoa</taxon>
        <taxon>Hydroidolina</taxon>
        <taxon>Leptothecata</taxon>
        <taxon>Obeliida</taxon>
        <taxon>Clytiidae</taxon>
        <taxon>Clytia</taxon>
    </lineage>
</organism>